<comment type="function">
    <text evidence="1">Membrane-anchoring subunit of succinate dehydrogenase (SDH).</text>
</comment>
<dbReference type="PIRSF" id="PIRSF000178">
    <property type="entry name" value="SDH_cyt_b560"/>
    <property type="match status" value="1"/>
</dbReference>
<dbReference type="Pfam" id="PF01127">
    <property type="entry name" value="Sdh_cyt"/>
    <property type="match status" value="1"/>
</dbReference>
<evidence type="ECO:0000256" key="7">
    <source>
        <dbReference type="ARBA" id="ARBA00022723"/>
    </source>
</evidence>
<dbReference type="EMBL" id="CP031124">
    <property type="protein sequence ID" value="AXF85448.1"/>
    <property type="molecule type" value="Genomic_DNA"/>
</dbReference>
<evidence type="ECO:0000256" key="11">
    <source>
        <dbReference type="ARBA" id="ARBA00025912"/>
    </source>
</evidence>
<organism evidence="14 15">
    <name type="scientific">Ephemeroptericola cinctiostellae</name>
    <dbReference type="NCBI Taxonomy" id="2268024"/>
    <lineage>
        <taxon>Bacteria</taxon>
        <taxon>Pseudomonadati</taxon>
        <taxon>Pseudomonadota</taxon>
        <taxon>Betaproteobacteria</taxon>
        <taxon>Burkholderiales</taxon>
        <taxon>Burkholderiaceae</taxon>
        <taxon>Ephemeroptericola</taxon>
    </lineage>
</organism>
<dbReference type="Gene3D" id="1.20.1300.10">
    <property type="entry name" value="Fumarate reductase/succinate dehydrogenase, transmembrane subunit"/>
    <property type="match status" value="1"/>
</dbReference>
<evidence type="ECO:0000256" key="13">
    <source>
        <dbReference type="SAM" id="Phobius"/>
    </source>
</evidence>
<evidence type="ECO:0000256" key="8">
    <source>
        <dbReference type="ARBA" id="ARBA00022989"/>
    </source>
</evidence>
<name>A0A345DAR0_9BURK</name>
<dbReference type="RefSeq" id="WP_114562644.1">
    <property type="nucleotide sequence ID" value="NZ_CP031124.1"/>
</dbReference>
<evidence type="ECO:0000256" key="3">
    <source>
        <dbReference type="ARBA" id="ARBA00007244"/>
    </source>
</evidence>
<dbReference type="InterPro" id="IPR034804">
    <property type="entry name" value="SQR/QFR_C/D"/>
</dbReference>
<dbReference type="InterPro" id="IPR000701">
    <property type="entry name" value="SuccDH_FuR_B_TM-su"/>
</dbReference>
<keyword evidence="6 13" id="KW-0812">Transmembrane</keyword>
<feature type="binding site" description="axial binding residue" evidence="12">
    <location>
        <position position="90"/>
    </location>
    <ligand>
        <name>heme</name>
        <dbReference type="ChEBI" id="CHEBI:30413"/>
        <note>ligand shared with second transmembrane subunit</note>
    </ligand>
    <ligandPart>
        <name>Fe</name>
        <dbReference type="ChEBI" id="CHEBI:18248"/>
    </ligandPart>
</feature>
<evidence type="ECO:0000256" key="1">
    <source>
        <dbReference type="ARBA" id="ARBA00004050"/>
    </source>
</evidence>
<keyword evidence="5 12" id="KW-0349">Heme</keyword>
<dbReference type="GO" id="GO:0005886">
    <property type="term" value="C:plasma membrane"/>
    <property type="evidence" value="ECO:0007669"/>
    <property type="project" value="TreeGrafter"/>
</dbReference>
<comment type="subunit">
    <text evidence="11">Part of an enzyme complex containing four subunits: a flavoprotein, an iron-sulfur protein, plus two membrane-anchoring proteins, SdhC and SdhD. The complex can form homotrimers.</text>
</comment>
<accession>A0A345DAR0</accession>
<feature type="transmembrane region" description="Helical" evidence="13">
    <location>
        <begin position="78"/>
        <end position="99"/>
    </location>
</feature>
<protein>
    <recommendedName>
        <fullName evidence="4">Succinate dehydrogenase cytochrome b556 subunit</fullName>
    </recommendedName>
</protein>
<dbReference type="AlphaFoldDB" id="A0A345DAR0"/>
<evidence type="ECO:0000256" key="4">
    <source>
        <dbReference type="ARBA" id="ARBA00020076"/>
    </source>
</evidence>
<evidence type="ECO:0000256" key="2">
    <source>
        <dbReference type="ARBA" id="ARBA00004370"/>
    </source>
</evidence>
<comment type="subcellular location">
    <subcellularLocation>
        <location evidence="2">Membrane</location>
    </subcellularLocation>
</comment>
<dbReference type="KEGG" id="hyf:DTO96_101179"/>
<dbReference type="GO" id="GO:0046872">
    <property type="term" value="F:metal ion binding"/>
    <property type="evidence" value="ECO:0007669"/>
    <property type="project" value="UniProtKB-KW"/>
</dbReference>
<evidence type="ECO:0000256" key="5">
    <source>
        <dbReference type="ARBA" id="ARBA00022617"/>
    </source>
</evidence>
<sequence>MGQTPHTPKRQEFRNIGISDIRNYRLPPAGIVSILHRISGAALFLALPFLFAIITAAFGSKDKFDALVLCLANPLVKIILLGLIWAILHHACAGVRYLVMDLHIKVSKEGGRSTAHTVLMVSLALTAVVAARLFNLF</sequence>
<keyword evidence="9 12" id="KW-0408">Iron</keyword>
<comment type="similarity">
    <text evidence="3">Belongs to the cytochrome b560 family.</text>
</comment>
<dbReference type="GO" id="GO:0006099">
    <property type="term" value="P:tricarboxylic acid cycle"/>
    <property type="evidence" value="ECO:0007669"/>
    <property type="project" value="InterPro"/>
</dbReference>
<evidence type="ECO:0000313" key="14">
    <source>
        <dbReference type="EMBL" id="AXF85448.1"/>
    </source>
</evidence>
<dbReference type="OrthoDB" id="9799441at2"/>
<evidence type="ECO:0000256" key="9">
    <source>
        <dbReference type="ARBA" id="ARBA00023004"/>
    </source>
</evidence>
<keyword evidence="10 13" id="KW-0472">Membrane</keyword>
<evidence type="ECO:0000256" key="6">
    <source>
        <dbReference type="ARBA" id="ARBA00022692"/>
    </source>
</evidence>
<evidence type="ECO:0000313" key="15">
    <source>
        <dbReference type="Proteomes" id="UP000252182"/>
    </source>
</evidence>
<evidence type="ECO:0000256" key="10">
    <source>
        <dbReference type="ARBA" id="ARBA00023136"/>
    </source>
</evidence>
<keyword evidence="8 13" id="KW-1133">Transmembrane helix</keyword>
<evidence type="ECO:0000256" key="12">
    <source>
        <dbReference type="PIRSR" id="PIRSR000178-1"/>
    </source>
</evidence>
<dbReference type="NCBIfam" id="TIGR02970">
    <property type="entry name" value="succ_dehyd_cytB"/>
    <property type="match status" value="1"/>
</dbReference>
<dbReference type="SUPFAM" id="SSF81343">
    <property type="entry name" value="Fumarate reductase respiratory complex transmembrane subunits"/>
    <property type="match status" value="1"/>
</dbReference>
<dbReference type="InterPro" id="IPR014314">
    <property type="entry name" value="Succ_DH_cytb556"/>
</dbReference>
<feature type="transmembrane region" description="Helical" evidence="13">
    <location>
        <begin position="34"/>
        <end position="58"/>
    </location>
</feature>
<comment type="cofactor">
    <cofactor evidence="12">
        <name>heme</name>
        <dbReference type="ChEBI" id="CHEBI:30413"/>
    </cofactor>
    <text evidence="12">The heme is bound between the two transmembrane subunits.</text>
</comment>
<dbReference type="GO" id="GO:0009055">
    <property type="term" value="F:electron transfer activity"/>
    <property type="evidence" value="ECO:0007669"/>
    <property type="project" value="InterPro"/>
</dbReference>
<feature type="transmembrane region" description="Helical" evidence="13">
    <location>
        <begin position="111"/>
        <end position="134"/>
    </location>
</feature>
<proteinExistence type="inferred from homology"/>
<keyword evidence="15" id="KW-1185">Reference proteome</keyword>
<gene>
    <name evidence="14" type="primary">sdhC</name>
    <name evidence="14" type="ORF">DTO96_101179</name>
</gene>
<dbReference type="CDD" id="cd03499">
    <property type="entry name" value="SQR_TypeC_SdhC"/>
    <property type="match status" value="1"/>
</dbReference>
<dbReference type="PANTHER" id="PTHR10978:SF5">
    <property type="entry name" value="SUCCINATE DEHYDROGENASE CYTOCHROME B560 SUBUNIT, MITOCHONDRIAL"/>
    <property type="match status" value="1"/>
</dbReference>
<dbReference type="PANTHER" id="PTHR10978">
    <property type="entry name" value="SUCCINATE DEHYDROGENASE CYTOCHROME B560 SUBUNIT"/>
    <property type="match status" value="1"/>
</dbReference>
<keyword evidence="7 12" id="KW-0479">Metal-binding</keyword>
<dbReference type="Proteomes" id="UP000252182">
    <property type="component" value="Chromosome"/>
</dbReference>
<reference evidence="15" key="1">
    <citation type="submission" date="2018-07" db="EMBL/GenBank/DDBJ databases">
        <authorList>
            <person name="Kim H."/>
        </authorList>
    </citation>
    <scope>NUCLEOTIDE SEQUENCE [LARGE SCALE GENOMIC DNA]</scope>
    <source>
        <strain evidence="15">F02</strain>
    </source>
</reference>